<dbReference type="SUPFAM" id="SSF81383">
    <property type="entry name" value="F-box domain"/>
    <property type="match status" value="1"/>
</dbReference>
<accession>A0A9P6HSA9</accession>
<reference evidence="2" key="1">
    <citation type="journal article" date="2020" name="Nat. Commun.">
        <title>Large-scale genome sequencing of mycorrhizal fungi provides insights into the early evolution of symbiotic traits.</title>
        <authorList>
            <person name="Miyauchi S."/>
            <person name="Kiss E."/>
            <person name="Kuo A."/>
            <person name="Drula E."/>
            <person name="Kohler A."/>
            <person name="Sanchez-Garcia M."/>
            <person name="Morin E."/>
            <person name="Andreopoulos B."/>
            <person name="Barry K.W."/>
            <person name="Bonito G."/>
            <person name="Buee M."/>
            <person name="Carver A."/>
            <person name="Chen C."/>
            <person name="Cichocki N."/>
            <person name="Clum A."/>
            <person name="Culley D."/>
            <person name="Crous P.W."/>
            <person name="Fauchery L."/>
            <person name="Girlanda M."/>
            <person name="Hayes R.D."/>
            <person name="Keri Z."/>
            <person name="LaButti K."/>
            <person name="Lipzen A."/>
            <person name="Lombard V."/>
            <person name="Magnuson J."/>
            <person name="Maillard F."/>
            <person name="Murat C."/>
            <person name="Nolan M."/>
            <person name="Ohm R.A."/>
            <person name="Pangilinan J."/>
            <person name="Pereira M.F."/>
            <person name="Perotto S."/>
            <person name="Peter M."/>
            <person name="Pfister S."/>
            <person name="Riley R."/>
            <person name="Sitrit Y."/>
            <person name="Stielow J.B."/>
            <person name="Szollosi G."/>
            <person name="Zifcakova L."/>
            <person name="Stursova M."/>
            <person name="Spatafora J.W."/>
            <person name="Tedersoo L."/>
            <person name="Vaario L.M."/>
            <person name="Yamada A."/>
            <person name="Yan M."/>
            <person name="Wang P."/>
            <person name="Xu J."/>
            <person name="Bruns T."/>
            <person name="Baldrian P."/>
            <person name="Vilgalys R."/>
            <person name="Dunand C."/>
            <person name="Henrissat B."/>
            <person name="Grigoriev I.V."/>
            <person name="Hibbett D."/>
            <person name="Nagy L.G."/>
            <person name="Martin F.M."/>
        </authorList>
    </citation>
    <scope>NUCLEOTIDE SEQUENCE</scope>
    <source>
        <strain evidence="2">UH-Tt-Lm1</strain>
    </source>
</reference>
<name>A0A9P6HSA9_9AGAM</name>
<feature type="domain" description="F-box" evidence="1">
    <location>
        <begin position="1"/>
        <end position="46"/>
    </location>
</feature>
<sequence length="258" mass="29748">MSLPSLPFDVLFAVFRDLDVVDVIRIGMTCKVIREAAQERHVWIDQLEKLRRENPIFKLATPPLTSLSTWELKTLVTGRTKLRLRLNDDHDDLGFARKGMTIIPEHCNLLLLPGGKYLIVVQFNDIITLRRIELEDDQVSLPVLTHIDSDSYFWVEPDCSELLTTTSPCPMLVFGSLYEHSFFIYRLDHHNGEMILETTFRMSNGHRPLGADGQGRVIGFMVLDHIRLARAIVIHLDHPDTVMESDVHHYVYHTRHSD</sequence>
<dbReference type="EMBL" id="WIUZ02000001">
    <property type="protein sequence ID" value="KAF9793490.1"/>
    <property type="molecule type" value="Genomic_DNA"/>
</dbReference>
<gene>
    <name evidence="2" type="ORF">BJ322DRAFT_132105</name>
</gene>
<keyword evidence="3" id="KW-1185">Reference proteome</keyword>
<dbReference type="AlphaFoldDB" id="A0A9P6HSA9"/>
<protein>
    <recommendedName>
        <fullName evidence="1">F-box domain-containing protein</fullName>
    </recommendedName>
</protein>
<dbReference type="OrthoDB" id="2688364at2759"/>
<organism evidence="2 3">
    <name type="scientific">Thelephora terrestris</name>
    <dbReference type="NCBI Taxonomy" id="56493"/>
    <lineage>
        <taxon>Eukaryota</taxon>
        <taxon>Fungi</taxon>
        <taxon>Dikarya</taxon>
        <taxon>Basidiomycota</taxon>
        <taxon>Agaricomycotina</taxon>
        <taxon>Agaricomycetes</taxon>
        <taxon>Thelephorales</taxon>
        <taxon>Thelephoraceae</taxon>
        <taxon>Thelephora</taxon>
    </lineage>
</organism>
<evidence type="ECO:0000313" key="2">
    <source>
        <dbReference type="EMBL" id="KAF9793490.1"/>
    </source>
</evidence>
<dbReference type="InterPro" id="IPR036047">
    <property type="entry name" value="F-box-like_dom_sf"/>
</dbReference>
<reference evidence="2" key="2">
    <citation type="submission" date="2020-11" db="EMBL/GenBank/DDBJ databases">
        <authorList>
            <consortium name="DOE Joint Genome Institute"/>
            <person name="Kuo A."/>
            <person name="Miyauchi S."/>
            <person name="Kiss E."/>
            <person name="Drula E."/>
            <person name="Kohler A."/>
            <person name="Sanchez-Garcia M."/>
            <person name="Andreopoulos B."/>
            <person name="Barry K.W."/>
            <person name="Bonito G."/>
            <person name="Buee M."/>
            <person name="Carver A."/>
            <person name="Chen C."/>
            <person name="Cichocki N."/>
            <person name="Clum A."/>
            <person name="Culley D."/>
            <person name="Crous P.W."/>
            <person name="Fauchery L."/>
            <person name="Girlanda M."/>
            <person name="Hayes R."/>
            <person name="Keri Z."/>
            <person name="Labutti K."/>
            <person name="Lipzen A."/>
            <person name="Lombard V."/>
            <person name="Magnuson J."/>
            <person name="Maillard F."/>
            <person name="Morin E."/>
            <person name="Murat C."/>
            <person name="Nolan M."/>
            <person name="Ohm R."/>
            <person name="Pangilinan J."/>
            <person name="Pereira M."/>
            <person name="Perotto S."/>
            <person name="Peter M."/>
            <person name="Riley R."/>
            <person name="Sitrit Y."/>
            <person name="Stielow B."/>
            <person name="Szollosi G."/>
            <person name="Zifcakova L."/>
            <person name="Stursova M."/>
            <person name="Spatafora J.W."/>
            <person name="Tedersoo L."/>
            <person name="Vaario L.-M."/>
            <person name="Yamada A."/>
            <person name="Yan M."/>
            <person name="Wang P."/>
            <person name="Xu J."/>
            <person name="Bruns T."/>
            <person name="Baldrian P."/>
            <person name="Vilgalys R."/>
            <person name="Henrissat B."/>
            <person name="Grigoriev I.V."/>
            <person name="Hibbett D."/>
            <person name="Nagy L.G."/>
            <person name="Martin F.M."/>
        </authorList>
    </citation>
    <scope>NUCLEOTIDE SEQUENCE</scope>
    <source>
        <strain evidence="2">UH-Tt-Lm1</strain>
    </source>
</reference>
<dbReference type="InterPro" id="IPR001810">
    <property type="entry name" value="F-box_dom"/>
</dbReference>
<dbReference type="Pfam" id="PF12937">
    <property type="entry name" value="F-box-like"/>
    <property type="match status" value="1"/>
</dbReference>
<evidence type="ECO:0000313" key="3">
    <source>
        <dbReference type="Proteomes" id="UP000736335"/>
    </source>
</evidence>
<evidence type="ECO:0000259" key="1">
    <source>
        <dbReference type="PROSITE" id="PS50181"/>
    </source>
</evidence>
<dbReference type="Proteomes" id="UP000736335">
    <property type="component" value="Unassembled WGS sequence"/>
</dbReference>
<dbReference type="PROSITE" id="PS50181">
    <property type="entry name" value="FBOX"/>
    <property type="match status" value="1"/>
</dbReference>
<proteinExistence type="predicted"/>
<comment type="caution">
    <text evidence="2">The sequence shown here is derived from an EMBL/GenBank/DDBJ whole genome shotgun (WGS) entry which is preliminary data.</text>
</comment>